<dbReference type="CDD" id="cd22157">
    <property type="entry name" value="F-box_AtFBW1-like"/>
    <property type="match status" value="1"/>
</dbReference>
<dbReference type="Pfam" id="PF00646">
    <property type="entry name" value="F-box"/>
    <property type="match status" value="1"/>
</dbReference>
<dbReference type="Gene3D" id="1.20.1280.50">
    <property type="match status" value="1"/>
</dbReference>
<evidence type="ECO:0000259" key="1">
    <source>
        <dbReference type="PROSITE" id="PS50181"/>
    </source>
</evidence>
<dbReference type="InterPro" id="IPR017451">
    <property type="entry name" value="F-box-assoc_interact_dom"/>
</dbReference>
<evidence type="ECO:0000313" key="3">
    <source>
        <dbReference type="Proteomes" id="UP000235145"/>
    </source>
</evidence>
<dbReference type="PANTHER" id="PTHR31672:SF10">
    <property type="entry name" value="F-BOX DOMAIN-CONTAINING PROTEIN"/>
    <property type="match status" value="1"/>
</dbReference>
<gene>
    <name evidence="2" type="ORF">LSAT_V11C200054710</name>
</gene>
<dbReference type="NCBIfam" id="TIGR01640">
    <property type="entry name" value="F_box_assoc_1"/>
    <property type="match status" value="1"/>
</dbReference>
<proteinExistence type="predicted"/>
<keyword evidence="3" id="KW-1185">Reference proteome</keyword>
<dbReference type="EMBL" id="NBSK02000002">
    <property type="protein sequence ID" value="KAJ0220739.1"/>
    <property type="molecule type" value="Genomic_DNA"/>
</dbReference>
<dbReference type="PROSITE" id="PS50181">
    <property type="entry name" value="FBOX"/>
    <property type="match status" value="1"/>
</dbReference>
<dbReference type="PANTHER" id="PTHR31672">
    <property type="entry name" value="BNACNNG10540D PROTEIN"/>
    <property type="match status" value="1"/>
</dbReference>
<comment type="caution">
    <text evidence="2">The sequence shown here is derived from an EMBL/GenBank/DDBJ whole genome shotgun (WGS) entry which is preliminary data.</text>
</comment>
<dbReference type="AlphaFoldDB" id="A0A9R1WBM1"/>
<dbReference type="InterPro" id="IPR036047">
    <property type="entry name" value="F-box-like_dom_sf"/>
</dbReference>
<protein>
    <recommendedName>
        <fullName evidence="1">F-box domain-containing protein</fullName>
    </recommendedName>
</protein>
<dbReference type="InterPro" id="IPR050796">
    <property type="entry name" value="SCF_F-box_component"/>
</dbReference>
<organism evidence="2 3">
    <name type="scientific">Lactuca sativa</name>
    <name type="common">Garden lettuce</name>
    <dbReference type="NCBI Taxonomy" id="4236"/>
    <lineage>
        <taxon>Eukaryota</taxon>
        <taxon>Viridiplantae</taxon>
        <taxon>Streptophyta</taxon>
        <taxon>Embryophyta</taxon>
        <taxon>Tracheophyta</taxon>
        <taxon>Spermatophyta</taxon>
        <taxon>Magnoliopsida</taxon>
        <taxon>eudicotyledons</taxon>
        <taxon>Gunneridae</taxon>
        <taxon>Pentapetalae</taxon>
        <taxon>asterids</taxon>
        <taxon>campanulids</taxon>
        <taxon>Asterales</taxon>
        <taxon>Asteraceae</taxon>
        <taxon>Cichorioideae</taxon>
        <taxon>Cichorieae</taxon>
        <taxon>Lactucinae</taxon>
        <taxon>Lactuca</taxon>
    </lineage>
</organism>
<dbReference type="InterPro" id="IPR013187">
    <property type="entry name" value="F-box-assoc_dom_typ3"/>
</dbReference>
<dbReference type="SUPFAM" id="SSF81383">
    <property type="entry name" value="F-box domain"/>
    <property type="match status" value="1"/>
</dbReference>
<accession>A0A9R1WBM1</accession>
<dbReference type="Gramene" id="rna-gnl|WGS:NBSK|LSAT_2X11401_mrna">
    <property type="protein sequence ID" value="cds-PLY91960.1"/>
    <property type="gene ID" value="gene-LSAT_2X11401"/>
</dbReference>
<name>A0A9R1WBM1_LACSA</name>
<dbReference type="Pfam" id="PF08268">
    <property type="entry name" value="FBA_3"/>
    <property type="match status" value="1"/>
</dbReference>
<evidence type="ECO:0000313" key="2">
    <source>
        <dbReference type="EMBL" id="KAJ0220739.1"/>
    </source>
</evidence>
<feature type="domain" description="F-box" evidence="1">
    <location>
        <begin position="1"/>
        <end position="45"/>
    </location>
</feature>
<reference evidence="2 3" key="1">
    <citation type="journal article" date="2017" name="Nat. Commun.">
        <title>Genome assembly with in vitro proximity ligation data and whole-genome triplication in lettuce.</title>
        <authorList>
            <person name="Reyes-Chin-Wo S."/>
            <person name="Wang Z."/>
            <person name="Yang X."/>
            <person name="Kozik A."/>
            <person name="Arikit S."/>
            <person name="Song C."/>
            <person name="Xia L."/>
            <person name="Froenicke L."/>
            <person name="Lavelle D.O."/>
            <person name="Truco M.J."/>
            <person name="Xia R."/>
            <person name="Zhu S."/>
            <person name="Xu C."/>
            <person name="Xu H."/>
            <person name="Xu X."/>
            <person name="Cox K."/>
            <person name="Korf I."/>
            <person name="Meyers B.C."/>
            <person name="Michelmore R.W."/>
        </authorList>
    </citation>
    <scope>NUCLEOTIDE SEQUENCE [LARGE SCALE GENOMIC DNA]</scope>
    <source>
        <strain evidence="3">cv. Salinas</strain>
        <tissue evidence="2">Seedlings</tissue>
    </source>
</reference>
<dbReference type="SMART" id="SM00256">
    <property type="entry name" value="FBOX"/>
    <property type="match status" value="1"/>
</dbReference>
<dbReference type="Proteomes" id="UP000235145">
    <property type="component" value="Unassembled WGS sequence"/>
</dbReference>
<sequence length="385" mass="44070">MSDELPFHIQEAILKRLPIKSLIQFRSVSRTWKSLIDSSEFIAAHSISHTQPQHLFVWYTDTQEDKYVSFVDDDSFPQHRFVPSLPLSIRLPKIVGSSYGLLCFQGYKFFSSSYRKRMAIILNPSIRKSIAIPLPDMLYTNHKIVLGFGVCPVTIDTKVIQITQMRWSWGSEMKSEIGNFWEVMVYKLSSGKFTSLSSNLPSISIHIIGRQVVIDRYIYWCAVDCTTVDSVLKTRNLIMSFDLTNESFEVIDLPDRIAILHLSQFSVSKLRESLVLLEYSKDGYDIFNEEQLCCTLWMVEHGVEISFTKLFSIEAPGDLMRAVGFRRKGGPIMEVQDYIFESTEELVVYEPNSEQSNHLISGSSFIVNSYIETLVLLGCSDCSSY</sequence>
<dbReference type="InterPro" id="IPR001810">
    <property type="entry name" value="F-box_dom"/>
</dbReference>